<dbReference type="Pfam" id="PF09637">
    <property type="entry name" value="Med18"/>
    <property type="match status" value="1"/>
</dbReference>
<dbReference type="GeneID" id="54479147"/>
<dbReference type="InterPro" id="IPR020373">
    <property type="entry name" value="Kgd4/YMR-31"/>
</dbReference>
<dbReference type="EMBL" id="MU001640">
    <property type="protein sequence ID" value="KAF2479894.1"/>
    <property type="molecule type" value="Genomic_DNA"/>
</dbReference>
<accession>A0A6A6PJN0</accession>
<dbReference type="GO" id="GO:0003712">
    <property type="term" value="F:transcription coregulator activity"/>
    <property type="evidence" value="ECO:0007669"/>
    <property type="project" value="InterPro"/>
</dbReference>
<reference evidence="6" key="1">
    <citation type="journal article" date="2020" name="Stud. Mycol.">
        <title>101 Dothideomycetes genomes: a test case for predicting lifestyles and emergence of pathogens.</title>
        <authorList>
            <person name="Haridas S."/>
            <person name="Albert R."/>
            <person name="Binder M."/>
            <person name="Bloem J."/>
            <person name="Labutti K."/>
            <person name="Salamov A."/>
            <person name="Andreopoulos B."/>
            <person name="Baker S."/>
            <person name="Barry K."/>
            <person name="Bills G."/>
            <person name="Bluhm B."/>
            <person name="Cannon C."/>
            <person name="Castanera R."/>
            <person name="Culley D."/>
            <person name="Daum C."/>
            <person name="Ezra D."/>
            <person name="Gonzalez J."/>
            <person name="Henrissat B."/>
            <person name="Kuo A."/>
            <person name="Liang C."/>
            <person name="Lipzen A."/>
            <person name="Lutzoni F."/>
            <person name="Magnuson J."/>
            <person name="Mondo S."/>
            <person name="Nolan M."/>
            <person name="Ohm R."/>
            <person name="Pangilinan J."/>
            <person name="Park H.-J."/>
            <person name="Ramirez L."/>
            <person name="Alfaro M."/>
            <person name="Sun H."/>
            <person name="Tritt A."/>
            <person name="Yoshinaga Y."/>
            <person name="Zwiers L.-H."/>
            <person name="Turgeon B."/>
            <person name="Goodwin S."/>
            <person name="Spatafora J."/>
            <person name="Crous P."/>
            <person name="Grigoriev I."/>
        </authorList>
    </citation>
    <scope>NUCLEOTIDE SEQUENCE</scope>
    <source>
        <strain evidence="6">CBS 113389</strain>
    </source>
</reference>
<dbReference type="AlphaFoldDB" id="A0A6A6PJN0"/>
<dbReference type="Pfam" id="PF10937">
    <property type="entry name" value="Kgd4-YMR31"/>
    <property type="match status" value="1"/>
</dbReference>
<protein>
    <submittedName>
        <fullName evidence="6">Uncharacterized protein</fullName>
    </submittedName>
</protein>
<feature type="transmembrane region" description="Helical" evidence="5">
    <location>
        <begin position="68"/>
        <end position="84"/>
    </location>
</feature>
<feature type="compositionally biased region" description="Polar residues" evidence="4">
    <location>
        <begin position="317"/>
        <end position="327"/>
    </location>
</feature>
<dbReference type="GO" id="GO:0005739">
    <property type="term" value="C:mitochondrion"/>
    <property type="evidence" value="ECO:0007669"/>
    <property type="project" value="UniProtKB-SubCell"/>
</dbReference>
<dbReference type="Gene3D" id="2.40.320.10">
    <property type="entry name" value="Hypothetical Protein Pfu-838710-001"/>
    <property type="match status" value="1"/>
</dbReference>
<comment type="similarity">
    <text evidence="3">Belongs to the alpha-ketoglutarate dehydrogenase component 4 family.</text>
</comment>
<dbReference type="InterPro" id="IPR021822">
    <property type="entry name" value="DUF3405"/>
</dbReference>
<evidence type="ECO:0000256" key="5">
    <source>
        <dbReference type="SAM" id="Phobius"/>
    </source>
</evidence>
<gene>
    <name evidence="6" type="ORF">BDY17DRAFT_348515</name>
</gene>
<comment type="subcellular location">
    <subcellularLocation>
        <location evidence="1">Mitochondrion</location>
    </subcellularLocation>
</comment>
<feature type="region of interest" description="Disordered" evidence="4">
    <location>
        <begin position="518"/>
        <end position="562"/>
    </location>
</feature>
<dbReference type="GO" id="GO:0006357">
    <property type="term" value="P:regulation of transcription by RNA polymerase II"/>
    <property type="evidence" value="ECO:0007669"/>
    <property type="project" value="InterPro"/>
</dbReference>
<feature type="compositionally biased region" description="Basic and acidic residues" evidence="4">
    <location>
        <begin position="545"/>
        <end position="555"/>
    </location>
</feature>
<organism evidence="6 7">
    <name type="scientific">Neohortaea acidophila</name>
    <dbReference type="NCBI Taxonomy" id="245834"/>
    <lineage>
        <taxon>Eukaryota</taxon>
        <taxon>Fungi</taxon>
        <taxon>Dikarya</taxon>
        <taxon>Ascomycota</taxon>
        <taxon>Pezizomycotina</taxon>
        <taxon>Dothideomycetes</taxon>
        <taxon>Dothideomycetidae</taxon>
        <taxon>Mycosphaerellales</taxon>
        <taxon>Teratosphaeriaceae</taxon>
        <taxon>Neohortaea</taxon>
    </lineage>
</organism>
<proteinExistence type="inferred from homology"/>
<evidence type="ECO:0000256" key="2">
    <source>
        <dbReference type="ARBA" id="ARBA00023128"/>
    </source>
</evidence>
<feature type="region of interest" description="Disordered" evidence="4">
    <location>
        <begin position="775"/>
        <end position="801"/>
    </location>
</feature>
<feature type="region of interest" description="Disordered" evidence="4">
    <location>
        <begin position="733"/>
        <end position="761"/>
    </location>
</feature>
<evidence type="ECO:0000313" key="7">
    <source>
        <dbReference type="Proteomes" id="UP000799767"/>
    </source>
</evidence>
<dbReference type="RefSeq" id="XP_033586464.1">
    <property type="nucleotide sequence ID" value="XM_033738145.1"/>
</dbReference>
<feature type="region of interest" description="Disordered" evidence="4">
    <location>
        <begin position="297"/>
        <end position="329"/>
    </location>
</feature>
<dbReference type="InterPro" id="IPR019095">
    <property type="entry name" value="Mediator_Med18"/>
</dbReference>
<keyword evidence="5" id="KW-0812">Transmembrane</keyword>
<dbReference type="GO" id="GO:0016592">
    <property type="term" value="C:mediator complex"/>
    <property type="evidence" value="ECO:0007669"/>
    <property type="project" value="InterPro"/>
</dbReference>
<evidence type="ECO:0000256" key="3">
    <source>
        <dbReference type="ARBA" id="ARBA00043970"/>
    </source>
</evidence>
<evidence type="ECO:0000256" key="4">
    <source>
        <dbReference type="SAM" id="MobiDB-lite"/>
    </source>
</evidence>
<dbReference type="OrthoDB" id="3353407at2759"/>
<dbReference type="PANTHER" id="PTHR36205:SF1">
    <property type="entry name" value="MAJOR FACILITATOR SUPERFAMILY TRANSPORTER"/>
    <property type="match status" value="1"/>
</dbReference>
<keyword evidence="5" id="KW-0472">Membrane</keyword>
<evidence type="ECO:0000256" key="1">
    <source>
        <dbReference type="ARBA" id="ARBA00004173"/>
    </source>
</evidence>
<name>A0A6A6PJN0_9PEZI</name>
<evidence type="ECO:0000313" key="6">
    <source>
        <dbReference type="EMBL" id="KAF2479894.1"/>
    </source>
</evidence>
<feature type="region of interest" description="Disordered" evidence="4">
    <location>
        <begin position="1"/>
        <end position="58"/>
    </location>
</feature>
<dbReference type="Proteomes" id="UP000799767">
    <property type="component" value="Unassembled WGS sequence"/>
</dbReference>
<dbReference type="PANTHER" id="PTHR36205">
    <property type="entry name" value="CHROMOSOME 19, WHOLE GENOME SHOTGUN SEQUENCE"/>
    <property type="match status" value="1"/>
</dbReference>
<feature type="compositionally biased region" description="Low complexity" evidence="4">
    <location>
        <begin position="778"/>
        <end position="801"/>
    </location>
</feature>
<keyword evidence="7" id="KW-1185">Reference proteome</keyword>
<feature type="compositionally biased region" description="Polar residues" evidence="4">
    <location>
        <begin position="518"/>
        <end position="530"/>
    </location>
</feature>
<keyword evidence="5" id="KW-1133">Transmembrane helix</keyword>
<keyword evidence="2" id="KW-0496">Mitochondrion</keyword>
<dbReference type="Pfam" id="PF11885">
    <property type="entry name" value="DUF3405"/>
    <property type="match status" value="1"/>
</dbReference>
<sequence>MAPGTSWFAPRTNKRRRTTSSSAYDAEKKRTMSNDFAEPMGPLLGQPEPPPRTRRGAWRCPRLPRTRNLALVLAVTVLAVYLLWGDRIATRPVQHAPPPPDAPLEWERFPLLKRYYGGVLSVVPKRENTPEFPRPGDDVESLQEILADGDADDGSTAQLPKGKMPAGVRFDPYEPLGINTIYEERVPCFLNASNKAEIPQLLVYPGVPRGFAEPAYGSHDLFGLRNDICFDRFGRYGPYGYGYSRSSGGLGAGINGHRDGAQEVWGGSLEVDYSKVKWADAQQRCIEANAHRFRAPTGDEAINSPTGMGSGRAPESATETAEKTTGPNGKRLVPRTAVVIRTWRDFHYDEEDILYLRAIINELALQSGGQYVVHFLIHVKNNDLQLWSDEETYQQVLDSALPAEFHGMGTLWTERQMELIYGGVPQTVFRDLPVFGVYRSTNMPLQYFAHRHPEYDFFWHWEMDIRYTGHFHHLFDKISQWAKQQPRKELWERNGRFYVPGHHGSWQEFSKMVHNQTAVPSKQDLDTQAPSDLPRPIWGPLRPTGKGDKTARPEQDPIAPHDQFHDNYDWGVGEEADLITFNPLFDPDGTNWILAEDVTGYNTTETFPPRRTAIITAARLSRRLLETMHRETSLERHTMFSEMWPASVALQHGLKAVYAPHPVYMDRRWPLGYLTGIFNNGVNGATGGRLQAVFSDENQHNFYPSTWYYHARFAEKLWKRWLGVKVDGVGGKEWELDPSPDGLEIDHSPHAHPAAPDSSLPESFAQYRGRAIQHGPLAGQQQQQQKSTSKSGSSGSSSASAAVAPYGAIGGHSGKQLGSVQPAHGEFWDREELPARFRRRVWSEDEIEAVDSAGARTTVTMYEYILHSQIPAAQHDLVLNILAGVTAMQPAPFYERNIIYQQLRSEEGQTQQRLRYHRLQTTPDTHQHKLLIEETPDAGIKDVAARKVSERLLVADELPKFRSGSQVYSYVGQYVLKGYRFVQGHVGIRVFRVYEVTVAGDGEVVDAPTPSKDELNLIDKSGAYIIEANIRTEDNVSQESRDAAKEKLLQLAKSLEGSAIDLRPADRLALSTNVKSV</sequence>
<dbReference type="GO" id="GO:0006103">
    <property type="term" value="P:2-oxoglutarate metabolic process"/>
    <property type="evidence" value="ECO:0007669"/>
    <property type="project" value="InterPro"/>
</dbReference>